<dbReference type="Pfam" id="PF18803">
    <property type="entry name" value="CxC2"/>
    <property type="match status" value="1"/>
</dbReference>
<dbReference type="Proteomes" id="UP001218218">
    <property type="component" value="Unassembled WGS sequence"/>
</dbReference>
<organism evidence="2 3">
    <name type="scientific">Mycena albidolilacea</name>
    <dbReference type="NCBI Taxonomy" id="1033008"/>
    <lineage>
        <taxon>Eukaryota</taxon>
        <taxon>Fungi</taxon>
        <taxon>Dikarya</taxon>
        <taxon>Basidiomycota</taxon>
        <taxon>Agaricomycotina</taxon>
        <taxon>Agaricomycetes</taxon>
        <taxon>Agaricomycetidae</taxon>
        <taxon>Agaricales</taxon>
        <taxon>Marasmiineae</taxon>
        <taxon>Mycenaceae</taxon>
        <taxon>Mycena</taxon>
    </lineage>
</organism>
<feature type="non-terminal residue" evidence="2">
    <location>
        <position position="119"/>
    </location>
</feature>
<evidence type="ECO:0000313" key="3">
    <source>
        <dbReference type="Proteomes" id="UP001218218"/>
    </source>
</evidence>
<comment type="caution">
    <text evidence="2">The sequence shown here is derived from an EMBL/GenBank/DDBJ whole genome shotgun (WGS) entry which is preliminary data.</text>
</comment>
<keyword evidence="3" id="KW-1185">Reference proteome</keyword>
<feature type="domain" description="CxC2-like cysteine cluster KDZ transposase-associated" evidence="1">
    <location>
        <begin position="76"/>
        <end position="118"/>
    </location>
</feature>
<proteinExistence type="predicted"/>
<dbReference type="InterPro" id="IPR041457">
    <property type="entry name" value="CxC2_KDZ-assoc"/>
</dbReference>
<accession>A0AAD7E830</accession>
<gene>
    <name evidence="2" type="ORF">DFH08DRAFT_636654</name>
</gene>
<reference evidence="2" key="1">
    <citation type="submission" date="2023-03" db="EMBL/GenBank/DDBJ databases">
        <title>Massive genome expansion in bonnet fungi (Mycena s.s.) driven by repeated elements and novel gene families across ecological guilds.</title>
        <authorList>
            <consortium name="Lawrence Berkeley National Laboratory"/>
            <person name="Harder C.B."/>
            <person name="Miyauchi S."/>
            <person name="Viragh M."/>
            <person name="Kuo A."/>
            <person name="Thoen E."/>
            <person name="Andreopoulos B."/>
            <person name="Lu D."/>
            <person name="Skrede I."/>
            <person name="Drula E."/>
            <person name="Henrissat B."/>
            <person name="Morin E."/>
            <person name="Kohler A."/>
            <person name="Barry K."/>
            <person name="LaButti K."/>
            <person name="Morin E."/>
            <person name="Salamov A."/>
            <person name="Lipzen A."/>
            <person name="Mereny Z."/>
            <person name="Hegedus B."/>
            <person name="Baldrian P."/>
            <person name="Stursova M."/>
            <person name="Weitz H."/>
            <person name="Taylor A."/>
            <person name="Grigoriev I.V."/>
            <person name="Nagy L.G."/>
            <person name="Martin F."/>
            <person name="Kauserud H."/>
        </authorList>
    </citation>
    <scope>NUCLEOTIDE SEQUENCE</scope>
    <source>
        <strain evidence="2">CBHHK002</strain>
    </source>
</reference>
<evidence type="ECO:0000313" key="2">
    <source>
        <dbReference type="EMBL" id="KAJ7302497.1"/>
    </source>
</evidence>
<name>A0AAD7E830_9AGAR</name>
<dbReference type="AlphaFoldDB" id="A0AAD7E830"/>
<dbReference type="EMBL" id="JARIHO010000115">
    <property type="protein sequence ID" value="KAJ7302497.1"/>
    <property type="molecule type" value="Genomic_DNA"/>
</dbReference>
<feature type="non-terminal residue" evidence="2">
    <location>
        <position position="1"/>
    </location>
</feature>
<evidence type="ECO:0000259" key="1">
    <source>
        <dbReference type="Pfam" id="PF18803"/>
    </source>
</evidence>
<sequence>PLRHWVANFRDEYLRVLVTQEGFMGQEPCCPCGQPGTYRCSECFGTQMFCCECLVEGHSLRPLCRIEVSSPLSFFLWVQLGHADNRPCPHAQPGRDKFVVIVPNGFHHVAVDFCQCQRS</sequence>
<protein>
    <recommendedName>
        <fullName evidence="1">CxC2-like cysteine cluster KDZ transposase-associated domain-containing protein</fullName>
    </recommendedName>
</protein>